<dbReference type="AlphaFoldDB" id="A0A7X4KN21"/>
<protein>
    <submittedName>
        <fullName evidence="1">Uncharacterized protein</fullName>
    </submittedName>
</protein>
<comment type="caution">
    <text evidence="1">The sequence shown here is derived from an EMBL/GenBank/DDBJ whole genome shotgun (WGS) entry which is preliminary data.</text>
</comment>
<proteinExistence type="predicted"/>
<dbReference type="EMBL" id="WWCU01000008">
    <property type="protein sequence ID" value="MYN07706.1"/>
    <property type="molecule type" value="Genomic_DNA"/>
</dbReference>
<organism evidence="1 2">
    <name type="scientific">Pseudoduganella aquatica</name>
    <dbReference type="NCBI Taxonomy" id="2660641"/>
    <lineage>
        <taxon>Bacteria</taxon>
        <taxon>Pseudomonadati</taxon>
        <taxon>Pseudomonadota</taxon>
        <taxon>Betaproteobacteria</taxon>
        <taxon>Burkholderiales</taxon>
        <taxon>Oxalobacteraceae</taxon>
        <taxon>Telluria group</taxon>
        <taxon>Pseudoduganella</taxon>
    </lineage>
</organism>
<sequence>MKLYILGGEKMQEGEWIEDLLNAGKTIPEGTAIATFVKGRYPNVRLDASETRECRARWRQHGKQVTLLSFGCD</sequence>
<evidence type="ECO:0000313" key="2">
    <source>
        <dbReference type="Proteomes" id="UP000450676"/>
    </source>
</evidence>
<gene>
    <name evidence="1" type="ORF">GTP77_10150</name>
</gene>
<evidence type="ECO:0000313" key="1">
    <source>
        <dbReference type="EMBL" id="MYN07706.1"/>
    </source>
</evidence>
<reference evidence="1 2" key="1">
    <citation type="submission" date="2019-12" db="EMBL/GenBank/DDBJ databases">
        <title>Novel species isolated from a subtropical stream in China.</title>
        <authorList>
            <person name="Lu H."/>
        </authorList>
    </citation>
    <scope>NUCLEOTIDE SEQUENCE [LARGE SCALE GENOMIC DNA]</scope>
    <source>
        <strain evidence="1 2">FT127W</strain>
    </source>
</reference>
<dbReference type="Proteomes" id="UP000450676">
    <property type="component" value="Unassembled WGS sequence"/>
</dbReference>
<keyword evidence="2" id="KW-1185">Reference proteome</keyword>
<name>A0A7X4KN21_9BURK</name>
<accession>A0A7X4KN21</accession>
<dbReference type="RefSeq" id="WP_161072042.1">
    <property type="nucleotide sequence ID" value="NZ_WWCU01000008.1"/>
</dbReference>